<evidence type="ECO:0000313" key="4">
    <source>
        <dbReference type="Proteomes" id="UP000007875"/>
    </source>
</evidence>
<name>H2ZEK7_CIOSA</name>
<feature type="compositionally biased region" description="Polar residues" evidence="2">
    <location>
        <begin position="457"/>
        <end position="482"/>
    </location>
</feature>
<feature type="coiled-coil region" evidence="1">
    <location>
        <begin position="280"/>
        <end position="331"/>
    </location>
</feature>
<evidence type="ECO:0000256" key="2">
    <source>
        <dbReference type="SAM" id="MobiDB-lite"/>
    </source>
</evidence>
<dbReference type="GO" id="GO:0005737">
    <property type="term" value="C:cytoplasm"/>
    <property type="evidence" value="ECO:0007669"/>
    <property type="project" value="TreeGrafter"/>
</dbReference>
<proteinExistence type="predicted"/>
<reference evidence="4" key="1">
    <citation type="submission" date="2003-08" db="EMBL/GenBank/DDBJ databases">
        <authorList>
            <person name="Birren B."/>
            <person name="Nusbaum C."/>
            <person name="Abebe A."/>
            <person name="Abouelleil A."/>
            <person name="Adekoya E."/>
            <person name="Ait-zahra M."/>
            <person name="Allen N."/>
            <person name="Allen T."/>
            <person name="An P."/>
            <person name="Anderson M."/>
            <person name="Anderson S."/>
            <person name="Arachchi H."/>
            <person name="Armbruster J."/>
            <person name="Bachantsang P."/>
            <person name="Baldwin J."/>
            <person name="Barry A."/>
            <person name="Bayul T."/>
            <person name="Blitshsteyn B."/>
            <person name="Bloom T."/>
            <person name="Blye J."/>
            <person name="Boguslavskiy L."/>
            <person name="Borowsky M."/>
            <person name="Boukhgalter B."/>
            <person name="Brunache A."/>
            <person name="Butler J."/>
            <person name="Calixte N."/>
            <person name="Calvo S."/>
            <person name="Camarata J."/>
            <person name="Campo K."/>
            <person name="Chang J."/>
            <person name="Cheshatsang Y."/>
            <person name="Citroen M."/>
            <person name="Collymore A."/>
            <person name="Considine T."/>
            <person name="Cook A."/>
            <person name="Cooke P."/>
            <person name="Corum B."/>
            <person name="Cuomo C."/>
            <person name="David R."/>
            <person name="Dawoe T."/>
            <person name="Degray S."/>
            <person name="Dodge S."/>
            <person name="Dooley K."/>
            <person name="Dorje P."/>
            <person name="Dorjee K."/>
            <person name="Dorris L."/>
            <person name="Duffey N."/>
            <person name="Dupes A."/>
            <person name="Elkins T."/>
            <person name="Engels R."/>
            <person name="Erickson J."/>
            <person name="Farina A."/>
            <person name="Faro S."/>
            <person name="Ferreira P."/>
            <person name="Fischer H."/>
            <person name="Fitzgerald M."/>
            <person name="Foley K."/>
            <person name="Gage D."/>
            <person name="Galagan J."/>
            <person name="Gearin G."/>
            <person name="Gnerre S."/>
            <person name="Gnirke A."/>
            <person name="Goyette A."/>
            <person name="Graham J."/>
            <person name="Grandbois E."/>
            <person name="Gyaltsen K."/>
            <person name="Hafez N."/>
            <person name="Hagopian D."/>
            <person name="Hagos B."/>
            <person name="Hall J."/>
            <person name="Hatcher B."/>
            <person name="Heller A."/>
            <person name="Higgins H."/>
            <person name="Honan T."/>
            <person name="Horn A."/>
            <person name="Houde N."/>
            <person name="Hughes L."/>
            <person name="Hulme W."/>
            <person name="Husby E."/>
            <person name="Iliev I."/>
            <person name="Jaffe D."/>
            <person name="Jones C."/>
            <person name="Kamal M."/>
            <person name="Kamat A."/>
            <person name="Kamvysselis M."/>
            <person name="Karlsson E."/>
            <person name="Kells C."/>
            <person name="Kieu A."/>
            <person name="Kisner P."/>
            <person name="Kodira C."/>
            <person name="Kulbokas E."/>
            <person name="Labutti K."/>
            <person name="Lama D."/>
            <person name="Landers T."/>
            <person name="Leger J."/>
            <person name="Levine S."/>
            <person name="Lewis D."/>
            <person name="Lewis T."/>
            <person name="Lindblad-toh K."/>
            <person name="Liu X."/>
            <person name="Lokyitsang T."/>
            <person name="Lokyitsang Y."/>
            <person name="Lucien O."/>
            <person name="Lui A."/>
            <person name="Ma L.J."/>
            <person name="Mabbitt R."/>
            <person name="Macdonald J."/>
            <person name="Maclean C."/>
            <person name="Major J."/>
            <person name="Manning J."/>
            <person name="Marabella R."/>
            <person name="Maru K."/>
            <person name="Matthews C."/>
            <person name="Mauceli E."/>
            <person name="Mccarthy M."/>
            <person name="Mcdonough S."/>
            <person name="Mcghee T."/>
            <person name="Meldrim J."/>
            <person name="Meneus L."/>
            <person name="Mesirov J."/>
            <person name="Mihalev A."/>
            <person name="Mihova T."/>
            <person name="Mikkelsen T."/>
            <person name="Mlenga V."/>
            <person name="Moru K."/>
            <person name="Mozes J."/>
            <person name="Mulrain L."/>
            <person name="Munson G."/>
            <person name="Naylor J."/>
            <person name="Newes C."/>
            <person name="Nguyen C."/>
            <person name="Nguyen N."/>
            <person name="Nguyen T."/>
            <person name="Nicol R."/>
            <person name="Nielsen C."/>
            <person name="Nizzari M."/>
            <person name="Norbu C."/>
            <person name="Norbu N."/>
            <person name="O'donnell P."/>
            <person name="Okoawo O."/>
            <person name="O'leary S."/>
            <person name="Omotosho B."/>
            <person name="O'neill K."/>
            <person name="Osman S."/>
            <person name="Parker S."/>
            <person name="Perrin D."/>
            <person name="Phunkhang P."/>
            <person name="Piqani B."/>
            <person name="Purcell S."/>
            <person name="Rachupka T."/>
            <person name="Ramasamy U."/>
            <person name="Rameau R."/>
            <person name="Ray V."/>
            <person name="Raymond C."/>
            <person name="Retta R."/>
            <person name="Richardson S."/>
            <person name="Rise C."/>
            <person name="Rodriguez J."/>
            <person name="Rogers J."/>
            <person name="Rogov P."/>
            <person name="Rutman M."/>
            <person name="Schupbach R."/>
            <person name="Seaman C."/>
            <person name="Settipalli S."/>
            <person name="Sharpe T."/>
            <person name="Sheridan J."/>
            <person name="Sherpa N."/>
            <person name="Shi J."/>
            <person name="Smirnov S."/>
            <person name="Smith C."/>
            <person name="Sougnez C."/>
            <person name="Spencer B."/>
            <person name="Stalker J."/>
            <person name="Stange-thomann N."/>
            <person name="Stavropoulos S."/>
            <person name="Stetson K."/>
            <person name="Stone C."/>
            <person name="Stone S."/>
            <person name="Stubbs M."/>
            <person name="Talamas J."/>
            <person name="Tchuinga P."/>
            <person name="Tenzing P."/>
            <person name="Tesfaye S."/>
            <person name="Theodore J."/>
            <person name="Thoulutsang Y."/>
            <person name="Topham K."/>
            <person name="Towey S."/>
            <person name="Tsamla T."/>
            <person name="Tsomo N."/>
            <person name="Vallee D."/>
            <person name="Vassiliev H."/>
            <person name="Venkataraman V."/>
            <person name="Vinson J."/>
            <person name="Vo A."/>
            <person name="Wade C."/>
            <person name="Wang S."/>
            <person name="Wangchuk T."/>
            <person name="Wangdi T."/>
            <person name="Whittaker C."/>
            <person name="Wilkinson J."/>
            <person name="Wu Y."/>
            <person name="Wyman D."/>
            <person name="Yadav S."/>
            <person name="Yang S."/>
            <person name="Yang X."/>
            <person name="Yeager S."/>
            <person name="Yee E."/>
            <person name="Young G."/>
            <person name="Zainoun J."/>
            <person name="Zembeck L."/>
            <person name="Zimmer A."/>
            <person name="Zody M."/>
            <person name="Lander E."/>
        </authorList>
    </citation>
    <scope>NUCLEOTIDE SEQUENCE [LARGE SCALE GENOMIC DNA]</scope>
</reference>
<reference evidence="3" key="3">
    <citation type="submission" date="2025-09" db="UniProtKB">
        <authorList>
            <consortium name="Ensembl"/>
        </authorList>
    </citation>
    <scope>IDENTIFICATION</scope>
</reference>
<dbReference type="AlphaFoldDB" id="H2ZEK7"/>
<dbReference type="InParanoid" id="H2ZEK7"/>
<dbReference type="OMA" id="QASFKNY"/>
<reference evidence="3" key="2">
    <citation type="submission" date="2025-08" db="UniProtKB">
        <authorList>
            <consortium name="Ensembl"/>
        </authorList>
    </citation>
    <scope>IDENTIFICATION</scope>
</reference>
<feature type="compositionally biased region" description="Basic and acidic residues" evidence="2">
    <location>
        <begin position="445"/>
        <end position="455"/>
    </location>
</feature>
<evidence type="ECO:0000313" key="3">
    <source>
        <dbReference type="Ensembl" id="ENSCSAVP00000016023.1"/>
    </source>
</evidence>
<sequence>MKRRPHTTTGHHVHFPSSTLPDPTLWYQANQVNRTSPFRCQTIPHHPRQFLNVETFNLHPNVRVSKSAGKLYVTVKTTNQEEKQKPQKQKKLKPEEMEALIVDLRDQVTALSTFLEEERLHHGGTKKRAMLDLDNQSDALKQQHVLSIKRLMESNERHVSSMEESHRRKILEMEIEAKKREDQLRTEYRILQASFKNYRSTLQIEMNDQMKLKVEEMEWHKNRAVQNALDDCKREMEEKFSKERETMRKEFRSNVAEMLRDHRLELEEMSKKFLDGGHDLEELKRRSDNLDDAKMELQDTKALLEEERTAVRRVKSQLKDSQMKLSSLESDFETRVSSVEDLHRSRIESLTLERADVKRLLTRSWEELQSEKMARETAENERKEAAKRSMEKKIQKCQKPISAKSAGSSSSQNERLWQSRSLESHTASIIDITYNGDNSCHKMKSRSDSTIECHPNEQVSSSEQNGSRTQSAKTAELTSPRSNTRHPLRFNVPPISSTNEESTSTSIDPGNPSNPVRIPSEESVTLEEPIESYERPPSPTVIH</sequence>
<dbReference type="eggNOG" id="ENOG502R2KT">
    <property type="taxonomic scope" value="Eukaryota"/>
</dbReference>
<accession>H2ZEK7</accession>
<dbReference type="PANTHER" id="PTHR21707:SF42">
    <property type="entry name" value="FLAGELLUM-ASSOCIATED COILED-COIL DOMAIN-CONTAINING PROTEIN 1"/>
    <property type="match status" value="1"/>
</dbReference>
<dbReference type="Ensembl" id="ENSCSAVT00000016203.1">
    <property type="protein sequence ID" value="ENSCSAVP00000016023.1"/>
    <property type="gene ID" value="ENSCSAVG00000009438.1"/>
</dbReference>
<dbReference type="PANTHER" id="PTHR21707">
    <property type="entry name" value="FLAGELLUM-ASSOCIATED COILED-COIL DOMAIN-CONTAINING PROTEIN 1"/>
    <property type="match status" value="1"/>
</dbReference>
<keyword evidence="4" id="KW-1185">Reference proteome</keyword>
<dbReference type="Proteomes" id="UP000007875">
    <property type="component" value="Unassembled WGS sequence"/>
</dbReference>
<feature type="region of interest" description="Disordered" evidence="2">
    <location>
        <begin position="1"/>
        <end position="20"/>
    </location>
</feature>
<feature type="compositionally biased region" description="Basic residues" evidence="2">
    <location>
        <begin position="1"/>
        <end position="14"/>
    </location>
</feature>
<feature type="compositionally biased region" description="Low complexity" evidence="2">
    <location>
        <begin position="496"/>
        <end position="506"/>
    </location>
</feature>
<dbReference type="InterPro" id="IPR026674">
    <property type="entry name" value="FLACC1"/>
</dbReference>
<evidence type="ECO:0000256" key="1">
    <source>
        <dbReference type="SAM" id="Coils"/>
    </source>
</evidence>
<dbReference type="STRING" id="51511.ENSCSAVP00000016023"/>
<feature type="compositionally biased region" description="Basic and acidic residues" evidence="2">
    <location>
        <begin position="370"/>
        <end position="394"/>
    </location>
</feature>
<feature type="region of interest" description="Disordered" evidence="2">
    <location>
        <begin position="370"/>
        <end position="419"/>
    </location>
</feature>
<keyword evidence="1" id="KW-0175">Coiled coil</keyword>
<feature type="region of interest" description="Disordered" evidence="2">
    <location>
        <begin position="435"/>
        <end position="543"/>
    </location>
</feature>
<organism evidence="3 4">
    <name type="scientific">Ciona savignyi</name>
    <name type="common">Pacific transparent sea squirt</name>
    <dbReference type="NCBI Taxonomy" id="51511"/>
    <lineage>
        <taxon>Eukaryota</taxon>
        <taxon>Metazoa</taxon>
        <taxon>Chordata</taxon>
        <taxon>Tunicata</taxon>
        <taxon>Ascidiacea</taxon>
        <taxon>Phlebobranchia</taxon>
        <taxon>Cionidae</taxon>
        <taxon>Ciona</taxon>
    </lineage>
</organism>
<dbReference type="GeneTree" id="ENSGT00400000022323"/>
<feature type="compositionally biased region" description="Low complexity" evidence="2">
    <location>
        <begin position="402"/>
        <end position="411"/>
    </location>
</feature>
<dbReference type="HOGENOM" id="CLU_512816_0_0_1"/>
<protein>
    <submittedName>
        <fullName evidence="3">Uncharacterized protein</fullName>
    </submittedName>
</protein>